<dbReference type="GO" id="GO:0005634">
    <property type="term" value="C:nucleus"/>
    <property type="evidence" value="ECO:0007669"/>
    <property type="project" value="UniProtKB-SubCell"/>
</dbReference>
<gene>
    <name evidence="6" type="ORF">CIB84_002022</name>
</gene>
<proteinExistence type="inferred from homology"/>
<keyword evidence="7" id="KW-1185">Reference proteome</keyword>
<dbReference type="PANTHER" id="PTHR12972:SF0">
    <property type="entry name" value="PROTEIN DOWNSTREAM NEIGHBOR OF SON"/>
    <property type="match status" value="1"/>
</dbReference>
<feature type="compositionally biased region" description="Basic and acidic residues" evidence="5">
    <location>
        <begin position="252"/>
        <end position="267"/>
    </location>
</feature>
<dbReference type="InterPro" id="IPR024861">
    <property type="entry name" value="Donson"/>
</dbReference>
<evidence type="ECO:0000313" key="7">
    <source>
        <dbReference type="Proteomes" id="UP000237246"/>
    </source>
</evidence>
<dbReference type="PANTHER" id="PTHR12972">
    <property type="entry name" value="DOWNSTREAM NEIGHBOR OF SON"/>
    <property type="match status" value="1"/>
</dbReference>
<comment type="subcellular location">
    <subcellularLocation>
        <location evidence="1">Nucleus</location>
    </subcellularLocation>
</comment>
<evidence type="ECO:0000256" key="4">
    <source>
        <dbReference type="ARBA" id="ARBA00025806"/>
    </source>
</evidence>
<accession>A0A2P4TCZ6</accession>
<comment type="similarity">
    <text evidence="4">Belongs to the DONSON family.</text>
</comment>
<evidence type="ECO:0000256" key="3">
    <source>
        <dbReference type="ARBA" id="ARBA00023242"/>
    </source>
</evidence>
<dbReference type="PRINTS" id="PR02064">
    <property type="entry name" value="DONSON"/>
</dbReference>
<evidence type="ECO:0008006" key="8">
    <source>
        <dbReference type="Google" id="ProtNLM"/>
    </source>
</evidence>
<dbReference type="AlphaFoldDB" id="A0A2P4TCZ6"/>
<feature type="region of interest" description="Disordered" evidence="5">
    <location>
        <begin position="238"/>
        <end position="279"/>
    </location>
</feature>
<comment type="caution">
    <text evidence="6">The sequence shown here is derived from an EMBL/GenBank/DDBJ whole genome shotgun (WGS) entry which is preliminary data.</text>
</comment>
<evidence type="ECO:0000256" key="2">
    <source>
        <dbReference type="ARBA" id="ARBA00022473"/>
    </source>
</evidence>
<feature type="region of interest" description="Disordered" evidence="5">
    <location>
        <begin position="1"/>
        <end position="73"/>
    </location>
</feature>
<dbReference type="OrthoDB" id="534063at2759"/>
<organism evidence="6 7">
    <name type="scientific">Bambusicola thoracicus</name>
    <name type="common">Chinese bamboo-partridge</name>
    <name type="synonym">Perdix thoracica</name>
    <dbReference type="NCBI Taxonomy" id="9083"/>
    <lineage>
        <taxon>Eukaryota</taxon>
        <taxon>Metazoa</taxon>
        <taxon>Chordata</taxon>
        <taxon>Craniata</taxon>
        <taxon>Vertebrata</taxon>
        <taxon>Euteleostomi</taxon>
        <taxon>Archelosauria</taxon>
        <taxon>Archosauria</taxon>
        <taxon>Dinosauria</taxon>
        <taxon>Saurischia</taxon>
        <taxon>Theropoda</taxon>
        <taxon>Coelurosauria</taxon>
        <taxon>Aves</taxon>
        <taxon>Neognathae</taxon>
        <taxon>Galloanserae</taxon>
        <taxon>Galliformes</taxon>
        <taxon>Phasianidae</taxon>
        <taxon>Perdicinae</taxon>
        <taxon>Bambusicola</taxon>
    </lineage>
</organism>
<sequence length="484" mass="53063">MASTVPGYSPGFKKPPATLRLKRKRPRRSEVAAPQPCGAAPRVPSVPARRNPFSSLDNAPRQPGRWHQGEGPASAAPFWQFLESAEDKPARSVGLSEGTNVLALPEEPKLSTELRCAFQQSLVYWLHPSLPWLQLFPRIGADRKIAGKACPWAQDEALQQALMSDWSVSFTSLYNLLKAKLCPYFYVCTYQFTVLFRAAGLAGSDVITAVVSPTTRGLREAMRNEGIEFSLPLVEESRSKKQKSSEGNLEAEVAHGPEADRSAKDGTEAAPSDDDDDGFSWLEEMGVQDKVKKPDAISIKLRKEKHEVQVDHRPESLAVVKGTNTFTLLNFLINCKSLVAVAGPQAGLPPTLLSPVAFRGGTMQTLKARSMNAKARVRLAYEDIFSLEIVGPVLPHSLHSLTMLLQSAQQGAFSAVLYTHEPTAVFNTHLDNASTALKKETISKDLLKCGLHSKTLDQLSQVPTLGKSSLRSLEMKDYAYAWKS</sequence>
<dbReference type="EMBL" id="PPHD01002170">
    <property type="protein sequence ID" value="POI34226.1"/>
    <property type="molecule type" value="Genomic_DNA"/>
</dbReference>
<dbReference type="GO" id="GO:0033260">
    <property type="term" value="P:nuclear DNA replication"/>
    <property type="evidence" value="ECO:0007669"/>
    <property type="project" value="TreeGrafter"/>
</dbReference>
<protein>
    <recommendedName>
        <fullName evidence="8">Downstream neighbor of SON</fullName>
    </recommendedName>
</protein>
<evidence type="ECO:0000256" key="1">
    <source>
        <dbReference type="ARBA" id="ARBA00004123"/>
    </source>
</evidence>
<evidence type="ECO:0000256" key="5">
    <source>
        <dbReference type="SAM" id="MobiDB-lite"/>
    </source>
</evidence>
<keyword evidence="2" id="KW-0217">Developmental protein</keyword>
<reference evidence="6 7" key="1">
    <citation type="submission" date="2018-01" db="EMBL/GenBank/DDBJ databases">
        <title>Comparison of the Chinese Bamboo Partridge and Red Junglefowl genome sequences highlights the importance of demography in genome evolution.</title>
        <authorList>
            <person name="Tiley G.P."/>
            <person name="Kimball R.T."/>
            <person name="Braun E.L."/>
            <person name="Burleigh J.G."/>
        </authorList>
    </citation>
    <scope>NUCLEOTIDE SEQUENCE [LARGE SCALE GENOMIC DNA]</scope>
    <source>
        <strain evidence="6">RTK389</strain>
        <tissue evidence="6">Blood</tissue>
    </source>
</reference>
<name>A0A2P4TCZ6_BAMTH</name>
<evidence type="ECO:0000313" key="6">
    <source>
        <dbReference type="EMBL" id="POI34226.1"/>
    </source>
</evidence>
<dbReference type="Proteomes" id="UP000237246">
    <property type="component" value="Unassembled WGS sequence"/>
</dbReference>
<keyword evidence="3" id="KW-0539">Nucleus</keyword>